<dbReference type="Proteomes" id="UP000008630">
    <property type="component" value="Chromosome"/>
</dbReference>
<gene>
    <name evidence="1" type="ordered locus">Bache_0426</name>
</gene>
<dbReference type="KEGG" id="bhl:Bache_0426"/>
<reference evidence="1 2" key="2">
    <citation type="journal article" date="2011" name="Stand. Genomic Sci.">
        <title>Complete genome sequence of Bacteroides helcogenes type strain (P 36-108).</title>
        <authorList>
            <person name="Pati A."/>
            <person name="Gronow S."/>
            <person name="Zeytun A."/>
            <person name="Lapidus A."/>
            <person name="Nolan M."/>
            <person name="Hammon N."/>
            <person name="Deshpande S."/>
            <person name="Cheng J.F."/>
            <person name="Tapia R."/>
            <person name="Han C."/>
            <person name="Goodwin L."/>
            <person name="Pitluck S."/>
            <person name="Liolios K."/>
            <person name="Pagani I."/>
            <person name="Ivanova N."/>
            <person name="Mavromatis K."/>
            <person name="Chen A."/>
            <person name="Palaniappan K."/>
            <person name="Land M."/>
            <person name="Hauser L."/>
            <person name="Chang Y.J."/>
            <person name="Jeffries C.D."/>
            <person name="Detter J.C."/>
            <person name="Brambilla E."/>
            <person name="Rohde M."/>
            <person name="Goker M."/>
            <person name="Woyke T."/>
            <person name="Bristow J."/>
            <person name="Eisen J.A."/>
            <person name="Markowitz V."/>
            <person name="Hugenholtz P."/>
            <person name="Kyrpides N.C."/>
            <person name="Klenk H.P."/>
            <person name="Lucas S."/>
        </authorList>
    </citation>
    <scope>NUCLEOTIDE SEQUENCE [LARGE SCALE GENOMIC DNA]</scope>
    <source>
        <strain evidence="2">ATCC 35417 / DSM 20613 / JCM 6297 / CCUG 15421 / P 36-108</strain>
    </source>
</reference>
<evidence type="ECO:0000313" key="2">
    <source>
        <dbReference type="Proteomes" id="UP000008630"/>
    </source>
</evidence>
<accession>E6SVE3</accession>
<dbReference type="STRING" id="693979.Bache_0426"/>
<organism evidence="1 2">
    <name type="scientific">Bacteroides helcogenes (strain ATCC 35417 / DSM 20613 / JCM 6297 / CCUG 15421 / P 36-108)</name>
    <dbReference type="NCBI Taxonomy" id="693979"/>
    <lineage>
        <taxon>Bacteria</taxon>
        <taxon>Pseudomonadati</taxon>
        <taxon>Bacteroidota</taxon>
        <taxon>Bacteroidia</taxon>
        <taxon>Bacteroidales</taxon>
        <taxon>Bacteroidaceae</taxon>
        <taxon>Bacteroides</taxon>
    </lineage>
</organism>
<name>E6SVE3_BACT6</name>
<protein>
    <submittedName>
        <fullName evidence="1">Uncharacterized protein</fullName>
    </submittedName>
</protein>
<evidence type="ECO:0000313" key="1">
    <source>
        <dbReference type="EMBL" id="ADV42453.1"/>
    </source>
</evidence>
<dbReference type="AlphaFoldDB" id="E6SVE3"/>
<dbReference type="HOGENOM" id="CLU_2535692_0_0_10"/>
<sequence>MLNKPLKLLNNIFITYFTDNYAPSSFFIHVKRAETKMNGTMTYSRNSLAGIEYILVQEKYVADNLAVSDICVNTHTHILTTSL</sequence>
<reference key="1">
    <citation type="submission" date="2010-11" db="EMBL/GenBank/DDBJ databases">
        <title>The complete genome of Bacteroides helcogenes P 36-108.</title>
        <authorList>
            <consortium name="US DOE Joint Genome Institute (JGI-PGF)"/>
            <person name="Lucas S."/>
            <person name="Copeland A."/>
            <person name="Lapidus A."/>
            <person name="Bruce D."/>
            <person name="Goodwin L."/>
            <person name="Pitluck S."/>
            <person name="Kyrpides N."/>
            <person name="Mavromatis K."/>
            <person name="Ivanova N."/>
            <person name="Zeytun A."/>
            <person name="Brettin T."/>
            <person name="Detter J.C."/>
            <person name="Tapia R."/>
            <person name="Han C."/>
            <person name="Land M."/>
            <person name="Hauser L."/>
            <person name="Markowitz V."/>
            <person name="Cheng J.-F."/>
            <person name="Hugenholtz P."/>
            <person name="Woyke T."/>
            <person name="Wu D."/>
            <person name="Gronow S."/>
            <person name="Wellnitz S."/>
            <person name="Brambilla E."/>
            <person name="Klenk H.-P."/>
            <person name="Eisen J.A."/>
        </authorList>
    </citation>
    <scope>NUCLEOTIDE SEQUENCE</scope>
    <source>
        <strain>P 36-108</strain>
    </source>
</reference>
<proteinExistence type="predicted"/>
<dbReference type="EMBL" id="CP002352">
    <property type="protein sequence ID" value="ADV42453.1"/>
    <property type="molecule type" value="Genomic_DNA"/>
</dbReference>
<dbReference type="PATRIC" id="fig|693979.3.peg.456"/>
<keyword evidence="2" id="KW-1185">Reference proteome</keyword>